<proteinExistence type="predicted"/>
<dbReference type="Proteomes" id="UP000824596">
    <property type="component" value="Unassembled WGS sequence"/>
</dbReference>
<accession>A0A9P8N4E5</accession>
<feature type="region of interest" description="Disordered" evidence="2">
    <location>
        <begin position="166"/>
        <end position="209"/>
    </location>
</feature>
<gene>
    <name evidence="3" type="ORF">HRG_02129</name>
</gene>
<organism evidence="3 4">
    <name type="scientific">Hirsutella rhossiliensis</name>
    <dbReference type="NCBI Taxonomy" id="111463"/>
    <lineage>
        <taxon>Eukaryota</taxon>
        <taxon>Fungi</taxon>
        <taxon>Dikarya</taxon>
        <taxon>Ascomycota</taxon>
        <taxon>Pezizomycotina</taxon>
        <taxon>Sordariomycetes</taxon>
        <taxon>Hypocreomycetidae</taxon>
        <taxon>Hypocreales</taxon>
        <taxon>Ophiocordycipitaceae</taxon>
        <taxon>Hirsutella</taxon>
    </lineage>
</organism>
<comment type="caution">
    <text evidence="3">The sequence shown here is derived from an EMBL/GenBank/DDBJ whole genome shotgun (WGS) entry which is preliminary data.</text>
</comment>
<feature type="compositionally biased region" description="Basic and acidic residues" evidence="2">
    <location>
        <begin position="366"/>
        <end position="379"/>
    </location>
</feature>
<reference evidence="3" key="1">
    <citation type="submission" date="2021-09" db="EMBL/GenBank/DDBJ databases">
        <title>A high-quality genome of the endoparasitic fungus Hirsutella rhossiliensis with a comparison of Hirsutella genomes reveals transposable elements contributing to genome size variation.</title>
        <authorList>
            <person name="Lin R."/>
            <person name="Jiao Y."/>
            <person name="Sun X."/>
            <person name="Ling J."/>
            <person name="Xie B."/>
            <person name="Cheng X."/>
        </authorList>
    </citation>
    <scope>NUCLEOTIDE SEQUENCE</scope>
    <source>
        <strain evidence="3">HR02</strain>
    </source>
</reference>
<feature type="region of interest" description="Disordered" evidence="2">
    <location>
        <begin position="266"/>
        <end position="294"/>
    </location>
</feature>
<feature type="compositionally biased region" description="Polar residues" evidence="2">
    <location>
        <begin position="283"/>
        <end position="294"/>
    </location>
</feature>
<dbReference type="OrthoDB" id="10633859at2759"/>
<dbReference type="GeneID" id="68351258"/>
<sequence length="447" mass="48080">MDARAAPRQPDFETISGSFDALSEQFALCGNLPAVDGGARLQETLQAVLQQLATLNRKVDGLDRKVDDLDRKLDRKITVLDKNFTARMQNSIVVHESVGLTPLYSVLTGEVIQDCPSTLQELDALTGGGTGPFPAQGFSLAAARTESREEPDKCQTTEAIVDSYASDASEQGEEDGVSRHSSQVAESPVEPVRPASPGSITSDSDHEVSADGLDLEELAASMREAVLEVVDKRVVAIVEGALQPLQKRLSDLHVAVKEYGDRVNSLATRSNEGGGEARKLSRDIQSLSRQTESVGPSVVKMQEDLHSILAKVRTLENHHAETSSLLKKVTREKSSRSADVELPATVAVAVVADIAVERAPVTAGKMRLDRSRGGREKKSGIASVTSGQKEERLRPATNTARSVLPYDCSERPLSIRVPKCQVDVQKAPPMSHFPSAPLVTGLCMYAV</sequence>
<protein>
    <submittedName>
        <fullName evidence="3">Uncharacterized protein</fullName>
    </submittedName>
</protein>
<evidence type="ECO:0000313" key="3">
    <source>
        <dbReference type="EMBL" id="KAH0966720.1"/>
    </source>
</evidence>
<dbReference type="AlphaFoldDB" id="A0A9P8N4E5"/>
<name>A0A9P8N4E5_9HYPO</name>
<evidence type="ECO:0000313" key="4">
    <source>
        <dbReference type="Proteomes" id="UP000824596"/>
    </source>
</evidence>
<dbReference type="EMBL" id="JAIZPD010000002">
    <property type="protein sequence ID" value="KAH0966720.1"/>
    <property type="molecule type" value="Genomic_DNA"/>
</dbReference>
<keyword evidence="1" id="KW-0175">Coiled coil</keyword>
<feature type="coiled-coil region" evidence="1">
    <location>
        <begin position="38"/>
        <end position="72"/>
    </location>
</feature>
<evidence type="ECO:0000256" key="2">
    <source>
        <dbReference type="SAM" id="MobiDB-lite"/>
    </source>
</evidence>
<keyword evidence="4" id="KW-1185">Reference proteome</keyword>
<feature type="region of interest" description="Disordered" evidence="2">
    <location>
        <begin position="366"/>
        <end position="398"/>
    </location>
</feature>
<evidence type="ECO:0000256" key="1">
    <source>
        <dbReference type="SAM" id="Coils"/>
    </source>
</evidence>
<dbReference type="RefSeq" id="XP_044724233.1">
    <property type="nucleotide sequence ID" value="XM_044860600.1"/>
</dbReference>